<keyword evidence="3" id="KW-1185">Reference proteome</keyword>
<reference evidence="2 3" key="1">
    <citation type="submission" date="2016-03" db="EMBL/GenBank/DDBJ databases">
        <title>Niastella vici sp. nov., isolated from farmland soil.</title>
        <authorList>
            <person name="Chen L."/>
            <person name="Wang D."/>
            <person name="Yang S."/>
            <person name="Wang G."/>
        </authorList>
    </citation>
    <scope>NUCLEOTIDE SEQUENCE [LARGE SCALE GENOMIC DNA]</scope>
    <source>
        <strain evidence="2 3">DJ57</strain>
    </source>
</reference>
<accession>A0A1V9G0Y4</accession>
<comment type="caution">
    <text evidence="2">The sequence shown here is derived from an EMBL/GenBank/DDBJ whole genome shotgun (WGS) entry which is preliminary data.</text>
</comment>
<gene>
    <name evidence="2" type="ORF">A3860_20010</name>
</gene>
<organism evidence="2 3">
    <name type="scientific">Niastella vici</name>
    <dbReference type="NCBI Taxonomy" id="1703345"/>
    <lineage>
        <taxon>Bacteria</taxon>
        <taxon>Pseudomonadati</taxon>
        <taxon>Bacteroidota</taxon>
        <taxon>Chitinophagia</taxon>
        <taxon>Chitinophagales</taxon>
        <taxon>Chitinophagaceae</taxon>
        <taxon>Niastella</taxon>
    </lineage>
</organism>
<dbReference type="STRING" id="1703345.A3860_20010"/>
<evidence type="ECO:0000313" key="2">
    <source>
        <dbReference type="EMBL" id="OQP64263.1"/>
    </source>
</evidence>
<dbReference type="Pfam" id="PF00027">
    <property type="entry name" value="cNMP_binding"/>
    <property type="match status" value="1"/>
</dbReference>
<dbReference type="RefSeq" id="WP_081146879.1">
    <property type="nucleotide sequence ID" value="NZ_LVYD01000042.1"/>
</dbReference>
<feature type="domain" description="Cyclic nucleotide-binding" evidence="1">
    <location>
        <begin position="10"/>
        <end position="53"/>
    </location>
</feature>
<dbReference type="Gene3D" id="2.60.120.10">
    <property type="entry name" value="Jelly Rolls"/>
    <property type="match status" value="1"/>
</dbReference>
<dbReference type="PROSITE" id="PS50042">
    <property type="entry name" value="CNMP_BINDING_3"/>
    <property type="match status" value="1"/>
</dbReference>
<name>A0A1V9G0Y4_9BACT</name>
<dbReference type="AlphaFoldDB" id="A0A1V9G0Y4"/>
<evidence type="ECO:0000259" key="1">
    <source>
        <dbReference type="PROSITE" id="PS50042"/>
    </source>
</evidence>
<dbReference type="Proteomes" id="UP000192796">
    <property type="component" value="Unassembled WGS sequence"/>
</dbReference>
<dbReference type="OrthoDB" id="680421at2"/>
<evidence type="ECO:0000313" key="3">
    <source>
        <dbReference type="Proteomes" id="UP000192796"/>
    </source>
</evidence>
<dbReference type="InterPro" id="IPR014710">
    <property type="entry name" value="RmlC-like_jellyroll"/>
</dbReference>
<protein>
    <recommendedName>
        <fullName evidence="1">Cyclic nucleotide-binding domain-containing protein</fullName>
    </recommendedName>
</protein>
<dbReference type="SUPFAM" id="SSF51206">
    <property type="entry name" value="cAMP-binding domain-like"/>
    <property type="match status" value="1"/>
</dbReference>
<dbReference type="CDD" id="cd00038">
    <property type="entry name" value="CAP_ED"/>
    <property type="match status" value="1"/>
</dbReference>
<dbReference type="PROSITE" id="PS00888">
    <property type="entry name" value="CNMP_BINDING_1"/>
    <property type="match status" value="1"/>
</dbReference>
<dbReference type="InterPro" id="IPR018488">
    <property type="entry name" value="cNMP-bd_CS"/>
</dbReference>
<dbReference type="InterPro" id="IPR000595">
    <property type="entry name" value="cNMP-bd_dom"/>
</dbReference>
<dbReference type="InterPro" id="IPR018490">
    <property type="entry name" value="cNMP-bd_dom_sf"/>
</dbReference>
<sequence length="186" mass="21650">MQSFFETVIHISPLSAESQEKLAAVMQYHEFEKGHILVKPGAVCNYLYFIEQGLSRTFYFKDDKDITDWISAENSFAVSIISFITRKPDRRGIELLEPSVLYSLHYNDLEKLCYEHHDIERLMRQLISMGMVQLQQKLDDLHFETAVNRYHTLLTTNPSFLQRVPLGMIASYLGITQETLSRIRAN</sequence>
<dbReference type="EMBL" id="LVYD01000042">
    <property type="protein sequence ID" value="OQP64263.1"/>
    <property type="molecule type" value="Genomic_DNA"/>
</dbReference>
<proteinExistence type="predicted"/>